<dbReference type="PANTHER" id="PTHR45726">
    <property type="entry name" value="LEUKOTRIENE A-4 HYDROLASE"/>
    <property type="match status" value="1"/>
</dbReference>
<feature type="binding site" evidence="2">
    <location>
        <position position="340"/>
    </location>
    <ligand>
        <name>Zn(2+)</name>
        <dbReference type="ChEBI" id="CHEBI:29105"/>
        <note>catalytic</note>
    </ligand>
</feature>
<dbReference type="GO" id="GO:0008270">
    <property type="term" value="F:zinc ion binding"/>
    <property type="evidence" value="ECO:0007669"/>
    <property type="project" value="InterPro"/>
</dbReference>
<keyword evidence="2" id="KW-0862">Zinc</keyword>
<proteinExistence type="predicted"/>
<dbReference type="InterPro" id="IPR014782">
    <property type="entry name" value="Peptidase_M1_dom"/>
</dbReference>
<keyword evidence="3" id="KW-0732">Signal</keyword>
<reference evidence="6 7" key="1">
    <citation type="submission" date="2019-07" db="EMBL/GenBank/DDBJ databases">
        <authorList>
            <person name="Huq M.A."/>
        </authorList>
    </citation>
    <scope>NUCLEOTIDE SEQUENCE [LARGE SCALE GENOMIC DNA]</scope>
    <source>
        <strain evidence="6 7">MAH-3</strain>
    </source>
</reference>
<dbReference type="EMBL" id="VLPL01000006">
    <property type="protein sequence ID" value="TSJ41945.1"/>
    <property type="molecule type" value="Genomic_DNA"/>
</dbReference>
<feature type="binding site" evidence="2">
    <location>
        <position position="363"/>
    </location>
    <ligand>
        <name>Zn(2+)</name>
        <dbReference type="ChEBI" id="CHEBI:29105"/>
        <note>catalytic</note>
    </ligand>
</feature>
<evidence type="ECO:0000256" key="2">
    <source>
        <dbReference type="PIRSR" id="PIRSR634015-3"/>
    </source>
</evidence>
<comment type="cofactor">
    <cofactor evidence="2">
        <name>Zn(2+)</name>
        <dbReference type="ChEBI" id="CHEBI:29105"/>
    </cofactor>
    <text evidence="2">Binds 1 zinc ion per subunit.</text>
</comment>
<dbReference type="OrthoDB" id="100605at2"/>
<feature type="active site" description="Proton donor" evidence="1">
    <location>
        <position position="415"/>
    </location>
</feature>
<accession>A0A556MPZ4</accession>
<dbReference type="Gene3D" id="1.10.390.10">
    <property type="entry name" value="Neutral Protease Domain 2"/>
    <property type="match status" value="1"/>
</dbReference>
<dbReference type="CDD" id="cd09603">
    <property type="entry name" value="M1_APN_like"/>
    <property type="match status" value="1"/>
</dbReference>
<dbReference type="PANTHER" id="PTHR45726:SF3">
    <property type="entry name" value="LEUKOTRIENE A-4 HYDROLASE"/>
    <property type="match status" value="1"/>
</dbReference>
<dbReference type="Proteomes" id="UP000316008">
    <property type="component" value="Unassembled WGS sequence"/>
</dbReference>
<dbReference type="Pfam" id="PF01433">
    <property type="entry name" value="Peptidase_M1"/>
    <property type="match status" value="1"/>
</dbReference>
<feature type="domain" description="Aminopeptidase N-like N-terminal" evidence="5">
    <location>
        <begin position="41"/>
        <end position="229"/>
    </location>
</feature>
<dbReference type="InterPro" id="IPR034015">
    <property type="entry name" value="M1_LTA4H"/>
</dbReference>
<dbReference type="InterPro" id="IPR027268">
    <property type="entry name" value="Peptidase_M4/M1_CTD_sf"/>
</dbReference>
<evidence type="ECO:0000259" key="5">
    <source>
        <dbReference type="Pfam" id="PF17900"/>
    </source>
</evidence>
<dbReference type="SUPFAM" id="SSF55486">
    <property type="entry name" value="Metalloproteases ('zincins'), catalytic domain"/>
    <property type="match status" value="1"/>
</dbReference>
<feature type="domain" description="Peptidase M1 membrane alanine aminopeptidase" evidence="4">
    <location>
        <begin position="298"/>
        <end position="475"/>
    </location>
</feature>
<feature type="binding site" evidence="2">
    <location>
        <position position="344"/>
    </location>
    <ligand>
        <name>Zn(2+)</name>
        <dbReference type="ChEBI" id="CHEBI:29105"/>
        <note>catalytic</note>
    </ligand>
</feature>
<dbReference type="InterPro" id="IPR045357">
    <property type="entry name" value="Aminopeptidase_N-like_N"/>
</dbReference>
<evidence type="ECO:0000259" key="4">
    <source>
        <dbReference type="Pfam" id="PF01433"/>
    </source>
</evidence>
<sequence>MKQLLFLCTLFVVTNSFSQFTHADSLRGTYGPGRNWWDLRHYDLSVTFDISKKEIHGKNIITFSMIGKGPDELAITSTLQLDLQEPMIIDSVLINNNWVDPSKIKKDGAAYFIPFMSHDGSEKEENQLVVYFHGKPRVAKRAPWDGGIVWTKDHNGKPWVSVACQGQGASVWFPCKDSQYDEPDQGVTMHYTCPSDLVCVSNGSFIGKEIKNLGQSIYSWKVSNPINNYCMIPYIGDYVNIHEHFAGEKGNLELDYWVLRGNEEKAKKQFQDAPRTLKALEYWFGPYPFYEDGYKLVEAPYLGMEHQSAVAYGNEFKNGYLGSDLSNTGVGLKWDFIIVHESGHEWYGNNITSKDIADMWIHEGFTCYSETLFTDYWFGKSDADKYCQGLRKNILNDQPIIGPYGVNTEGSGDMYYKGANMLHTIRTIYGNDSLFRMMLRKMNATFYHETVTTQQIEQFMSAELGMDLSKVFDQYLREKNPPTLQVKYGKKKVKFRWVNCIEGFDMPIINGKQKLACTSKWGSYAIGHDYSFELNPNLYILKKEKK</sequence>
<evidence type="ECO:0000256" key="3">
    <source>
        <dbReference type="SAM" id="SignalP"/>
    </source>
</evidence>
<evidence type="ECO:0000313" key="6">
    <source>
        <dbReference type="EMBL" id="TSJ41945.1"/>
    </source>
</evidence>
<dbReference type="InterPro" id="IPR042097">
    <property type="entry name" value="Aminopeptidase_N-like_N_sf"/>
</dbReference>
<evidence type="ECO:0000256" key="1">
    <source>
        <dbReference type="PIRSR" id="PIRSR634015-1"/>
    </source>
</evidence>
<dbReference type="SUPFAM" id="SSF63737">
    <property type="entry name" value="Leukotriene A4 hydrolase N-terminal domain"/>
    <property type="match status" value="1"/>
</dbReference>
<feature type="signal peptide" evidence="3">
    <location>
        <begin position="1"/>
        <end position="23"/>
    </location>
</feature>
<dbReference type="AlphaFoldDB" id="A0A556MPZ4"/>
<name>A0A556MPZ4_9FLAO</name>
<evidence type="ECO:0000313" key="7">
    <source>
        <dbReference type="Proteomes" id="UP000316008"/>
    </source>
</evidence>
<keyword evidence="7" id="KW-1185">Reference proteome</keyword>
<dbReference type="GO" id="GO:0008237">
    <property type="term" value="F:metallopeptidase activity"/>
    <property type="evidence" value="ECO:0007669"/>
    <property type="project" value="InterPro"/>
</dbReference>
<comment type="caution">
    <text evidence="6">The sequence shown here is derived from an EMBL/GenBank/DDBJ whole genome shotgun (WGS) entry which is preliminary data.</text>
</comment>
<dbReference type="RefSeq" id="WP_144333578.1">
    <property type="nucleotide sequence ID" value="NZ_VLPL01000006.1"/>
</dbReference>
<keyword evidence="2" id="KW-0479">Metal-binding</keyword>
<dbReference type="Gene3D" id="2.60.40.1730">
    <property type="entry name" value="tricorn interacting facor f3 domain"/>
    <property type="match status" value="1"/>
</dbReference>
<dbReference type="Pfam" id="PF17900">
    <property type="entry name" value="Peptidase_M1_N"/>
    <property type="match status" value="1"/>
</dbReference>
<organism evidence="6 7">
    <name type="scientific">Fluviicola chungangensis</name>
    <dbReference type="NCBI Taxonomy" id="2597671"/>
    <lineage>
        <taxon>Bacteria</taxon>
        <taxon>Pseudomonadati</taxon>
        <taxon>Bacteroidota</taxon>
        <taxon>Flavobacteriia</taxon>
        <taxon>Flavobacteriales</taxon>
        <taxon>Crocinitomicaceae</taxon>
        <taxon>Fluviicola</taxon>
    </lineage>
</organism>
<feature type="chain" id="PRO_5021741282" evidence="3">
    <location>
        <begin position="24"/>
        <end position="546"/>
    </location>
</feature>
<protein>
    <submittedName>
        <fullName evidence="6">M1 family metallopeptidase</fullName>
    </submittedName>
</protein>
<gene>
    <name evidence="6" type="ORF">FO442_12705</name>
</gene>
<feature type="active site" description="Proton acceptor" evidence="1">
    <location>
        <position position="341"/>
    </location>
</feature>